<accession>A0ABN9W3X9</accession>
<feature type="region of interest" description="Disordered" evidence="1">
    <location>
        <begin position="64"/>
        <end position="120"/>
    </location>
</feature>
<organism evidence="2 3">
    <name type="scientific">Prorocentrum cordatum</name>
    <dbReference type="NCBI Taxonomy" id="2364126"/>
    <lineage>
        <taxon>Eukaryota</taxon>
        <taxon>Sar</taxon>
        <taxon>Alveolata</taxon>
        <taxon>Dinophyceae</taxon>
        <taxon>Prorocentrales</taxon>
        <taxon>Prorocentraceae</taxon>
        <taxon>Prorocentrum</taxon>
    </lineage>
</organism>
<feature type="compositionally biased region" description="Polar residues" evidence="1">
    <location>
        <begin position="1"/>
        <end position="11"/>
    </location>
</feature>
<evidence type="ECO:0000313" key="2">
    <source>
        <dbReference type="EMBL" id="CAK0880793.1"/>
    </source>
</evidence>
<protein>
    <submittedName>
        <fullName evidence="2">Uncharacterized protein</fullName>
    </submittedName>
</protein>
<keyword evidence="3" id="KW-1185">Reference proteome</keyword>
<sequence length="120" mass="12635">MTQRCRNASNGGSLGPPQLCTGQRCPATPGKTSTTIDWSSTEQLRMALDIWGKRGDAIETAITSRSATAEDQEESRATAQITRDPSNSFVVVEQMTPSIRGPHGAGGVNVVPCSSGRLSS</sequence>
<comment type="caution">
    <text evidence="2">The sequence shown here is derived from an EMBL/GenBank/DDBJ whole genome shotgun (WGS) entry which is preliminary data.</text>
</comment>
<feature type="compositionally biased region" description="Polar residues" evidence="1">
    <location>
        <begin position="77"/>
        <end position="89"/>
    </location>
</feature>
<feature type="region of interest" description="Disordered" evidence="1">
    <location>
        <begin position="1"/>
        <end position="35"/>
    </location>
</feature>
<name>A0ABN9W3X9_9DINO</name>
<proteinExistence type="predicted"/>
<dbReference type="EMBL" id="CAUYUJ010018116">
    <property type="protein sequence ID" value="CAK0880793.1"/>
    <property type="molecule type" value="Genomic_DNA"/>
</dbReference>
<reference evidence="2" key="1">
    <citation type="submission" date="2023-10" db="EMBL/GenBank/DDBJ databases">
        <authorList>
            <person name="Chen Y."/>
            <person name="Shah S."/>
            <person name="Dougan E. K."/>
            <person name="Thang M."/>
            <person name="Chan C."/>
        </authorList>
    </citation>
    <scope>NUCLEOTIDE SEQUENCE [LARGE SCALE GENOMIC DNA]</scope>
</reference>
<dbReference type="Proteomes" id="UP001189429">
    <property type="component" value="Unassembled WGS sequence"/>
</dbReference>
<gene>
    <name evidence="2" type="ORF">PCOR1329_LOCUS63827</name>
</gene>
<evidence type="ECO:0000313" key="3">
    <source>
        <dbReference type="Proteomes" id="UP001189429"/>
    </source>
</evidence>
<evidence type="ECO:0000256" key="1">
    <source>
        <dbReference type="SAM" id="MobiDB-lite"/>
    </source>
</evidence>